<dbReference type="InterPro" id="IPR000742">
    <property type="entry name" value="EGF"/>
</dbReference>
<dbReference type="AlphaFoldDB" id="A0A7R9A9M4"/>
<accession>A0A7R9A9M4</accession>
<feature type="domain" description="EGF-like" evidence="1">
    <location>
        <begin position="25"/>
        <end position="65"/>
    </location>
</feature>
<dbReference type="SUPFAM" id="SSF57184">
    <property type="entry name" value="Growth factor receptor domain"/>
    <property type="match status" value="1"/>
</dbReference>
<keyword evidence="3" id="KW-1185">Reference proteome</keyword>
<proteinExistence type="predicted"/>
<dbReference type="InterPro" id="IPR006149">
    <property type="entry name" value="EB_dom"/>
</dbReference>
<dbReference type="EMBL" id="CAJPEV010002634">
    <property type="protein sequence ID" value="CAG0897562.1"/>
    <property type="molecule type" value="Genomic_DNA"/>
</dbReference>
<reference evidence="2" key="1">
    <citation type="submission" date="2020-11" db="EMBL/GenBank/DDBJ databases">
        <authorList>
            <person name="Tran Van P."/>
        </authorList>
    </citation>
    <scope>NUCLEOTIDE SEQUENCE</scope>
</reference>
<organism evidence="2">
    <name type="scientific">Darwinula stevensoni</name>
    <dbReference type="NCBI Taxonomy" id="69355"/>
    <lineage>
        <taxon>Eukaryota</taxon>
        <taxon>Metazoa</taxon>
        <taxon>Ecdysozoa</taxon>
        <taxon>Arthropoda</taxon>
        <taxon>Crustacea</taxon>
        <taxon>Oligostraca</taxon>
        <taxon>Ostracoda</taxon>
        <taxon>Podocopa</taxon>
        <taxon>Podocopida</taxon>
        <taxon>Darwinulocopina</taxon>
        <taxon>Darwinuloidea</taxon>
        <taxon>Darwinulidae</taxon>
        <taxon>Darwinula</taxon>
    </lineage>
</organism>
<gene>
    <name evidence="2" type="ORF">DSTB1V02_LOCUS9840</name>
</gene>
<evidence type="ECO:0000313" key="2">
    <source>
        <dbReference type="EMBL" id="CAD7250056.1"/>
    </source>
</evidence>
<evidence type="ECO:0000259" key="1">
    <source>
        <dbReference type="SMART" id="SM00181"/>
    </source>
</evidence>
<dbReference type="Proteomes" id="UP000677054">
    <property type="component" value="Unassembled WGS sequence"/>
</dbReference>
<protein>
    <recommendedName>
        <fullName evidence="1">EGF-like domain-containing protein</fullName>
    </recommendedName>
</protein>
<feature type="domain" description="EGF-like" evidence="1">
    <location>
        <begin position="112"/>
        <end position="153"/>
    </location>
</feature>
<dbReference type="EMBL" id="LR902151">
    <property type="protein sequence ID" value="CAD7250056.1"/>
    <property type="molecule type" value="Genomic_DNA"/>
</dbReference>
<dbReference type="OrthoDB" id="6433361at2759"/>
<dbReference type="Pfam" id="PF01683">
    <property type="entry name" value="EB"/>
    <property type="match status" value="1"/>
</dbReference>
<evidence type="ECO:0000313" key="3">
    <source>
        <dbReference type="Proteomes" id="UP000677054"/>
    </source>
</evidence>
<feature type="domain" description="EGF-like" evidence="1">
    <location>
        <begin position="192"/>
        <end position="233"/>
    </location>
</feature>
<sequence length="283" mass="30515">MNEKQPVRLVTRSIVPEARDELGEDCDPALGESACNDPNAECVGPDGFTTCDCIAGHVNEGGTCKVPEGGWCIMAEECVSNADCDEHMCTCNPGYIPDGSGQCRRQGALDEDCDPLMGALACTDPNAECVDAGAGFTTCQCKAGYVNDAGICSEFPVFQSRILVGLESLLLVTETSMVFRKDFERQGALDEECDPLMGALACLDPNAECIEAGTGFSTCQCKAGHVNDAGICKTLLILVIKTSKMFSKYFGQLVLRMNLREFRCETFGLAMIRPFGFLWTLEK</sequence>
<dbReference type="SMART" id="SM00181">
    <property type="entry name" value="EGF"/>
    <property type="match status" value="4"/>
</dbReference>
<dbReference type="InterPro" id="IPR009030">
    <property type="entry name" value="Growth_fac_rcpt_cys_sf"/>
</dbReference>
<feature type="domain" description="EGF-like" evidence="1">
    <location>
        <begin position="77"/>
        <end position="104"/>
    </location>
</feature>
<name>A0A7R9A9M4_9CRUS</name>